<feature type="transmembrane region" description="Helical" evidence="7">
    <location>
        <begin position="81"/>
        <end position="101"/>
    </location>
</feature>
<dbReference type="GO" id="GO:0005886">
    <property type="term" value="C:plasma membrane"/>
    <property type="evidence" value="ECO:0007669"/>
    <property type="project" value="UniProtKB-SubCell"/>
</dbReference>
<feature type="transmembrane region" description="Helical" evidence="7">
    <location>
        <begin position="54"/>
        <end position="75"/>
    </location>
</feature>
<keyword evidence="7" id="KW-0133">Cell shape</keyword>
<keyword evidence="7" id="KW-0961">Cell wall biogenesis/degradation</keyword>
<dbReference type="Pfam" id="PF00953">
    <property type="entry name" value="Glycos_transf_4"/>
    <property type="match status" value="1"/>
</dbReference>
<feature type="binding site" evidence="9">
    <location>
        <position position="183"/>
    </location>
    <ligand>
        <name>Mg(2+)</name>
        <dbReference type="ChEBI" id="CHEBI:18420"/>
    </ligand>
</feature>
<dbReference type="GO" id="GO:0008963">
    <property type="term" value="F:phospho-N-acetylmuramoyl-pentapeptide-transferase activity"/>
    <property type="evidence" value="ECO:0007669"/>
    <property type="project" value="UniProtKB-UniRule"/>
</dbReference>
<comment type="subcellular location">
    <subcellularLocation>
        <location evidence="7">Cell membrane</location>
        <topology evidence="7">Multi-pass membrane protein</topology>
    </subcellularLocation>
    <subcellularLocation>
        <location evidence="1">Membrane</location>
        <topology evidence="1">Multi-pass membrane protein</topology>
    </subcellularLocation>
</comment>
<dbReference type="PROSITE" id="PS01348">
    <property type="entry name" value="MRAY_2"/>
    <property type="match status" value="1"/>
</dbReference>
<keyword evidence="4 7" id="KW-0812">Transmembrane</keyword>
<dbReference type="AlphaFoldDB" id="A0A2A2WT53"/>
<feature type="transmembrane region" description="Helical" evidence="7">
    <location>
        <begin position="190"/>
        <end position="209"/>
    </location>
</feature>
<dbReference type="CDD" id="cd06852">
    <property type="entry name" value="GT_MraY"/>
    <property type="match status" value="1"/>
</dbReference>
<keyword evidence="5 7" id="KW-1133">Transmembrane helix</keyword>
<dbReference type="RefSeq" id="WP_095717340.1">
    <property type="nucleotide sequence ID" value="NZ_NTGA01000006.1"/>
</dbReference>
<evidence type="ECO:0000256" key="7">
    <source>
        <dbReference type="HAMAP-Rule" id="MF_00038"/>
    </source>
</evidence>
<dbReference type="NCBIfam" id="TIGR00445">
    <property type="entry name" value="mraY"/>
    <property type="match status" value="1"/>
</dbReference>
<gene>
    <name evidence="7" type="primary">mraY</name>
    <name evidence="10" type="ORF">CEY15_03545</name>
</gene>
<keyword evidence="7" id="KW-0132">Cell division</keyword>
<keyword evidence="7" id="KW-0573">Peptidoglycan synthesis</keyword>
<evidence type="ECO:0000256" key="4">
    <source>
        <dbReference type="ARBA" id="ARBA00022692"/>
    </source>
</evidence>
<proteinExistence type="inferred from homology"/>
<reference evidence="11" key="1">
    <citation type="submission" date="2017-09" db="EMBL/GenBank/DDBJ databases">
        <authorList>
            <person name="Zhang Y."/>
            <person name="Huang X."/>
            <person name="Liu J."/>
            <person name="Lu L."/>
            <person name="Peng K."/>
        </authorList>
    </citation>
    <scope>NUCLEOTIDE SEQUENCE [LARGE SCALE GENOMIC DNA]</scope>
    <source>
        <strain evidence="11">S-XJ-1</strain>
    </source>
</reference>
<comment type="caution">
    <text evidence="10">The sequence shown here is derived from an EMBL/GenBank/DDBJ whole genome shotgun (WGS) entry which is preliminary data.</text>
</comment>
<evidence type="ECO:0000256" key="2">
    <source>
        <dbReference type="ARBA" id="ARBA00005583"/>
    </source>
</evidence>
<evidence type="ECO:0000256" key="5">
    <source>
        <dbReference type="ARBA" id="ARBA00022989"/>
    </source>
</evidence>
<evidence type="ECO:0000256" key="6">
    <source>
        <dbReference type="ARBA" id="ARBA00023136"/>
    </source>
</evidence>
<dbReference type="InterPro" id="IPR003524">
    <property type="entry name" value="PNAcMuramoyl-5peptid_Trfase"/>
</dbReference>
<accession>A0A2A2WT53</accession>
<sequence length="364" mass="38852">MTQIMVAGIVAFVVSIFLTPVLIIYFRRHGFGQEIRLEGPQSHMSKRGTPNMGGIAILAAVWLGYIVAGLVGLVTVGGGGFTASGLLILGLATALAVVGMIDDGLKVFKRHNKGLGILSKTVGQVLAALAFGILVLGFRNDDGLTPASRSLSYMRDFVAVTFPVVVFLIFIVVLVYGWSNAVNFTDGLDGLAAGSMAMVMGTYVVFSFWQFRYSCFSTAEGVDLSGCYQVRDPLDIAVVCSASLGACLGFLWWNAAPAKIFMGDTGSMFLGGIVAGVSVVSRTELLMVVVGAVFVIEFVSVLIQVVAFRTTGRRPFRMTPIHHHFENGGWAETTVTIRFWLLVAISCGLAIALFYGDWLASTSG</sequence>
<feature type="transmembrane region" description="Helical" evidence="7">
    <location>
        <begin position="121"/>
        <end position="138"/>
    </location>
</feature>
<dbReference type="InterPro" id="IPR018480">
    <property type="entry name" value="PNAcMuramoyl-5peptid_Trfase_CS"/>
</dbReference>
<comment type="catalytic activity">
    <reaction evidence="7">
        <text>UDP-N-acetyl-alpha-D-muramoyl-L-alanyl-gamma-D-glutamyl-meso-2,6-diaminopimeloyl-D-alanyl-D-alanine + di-trans,octa-cis-undecaprenyl phosphate = di-trans,octa-cis-undecaprenyl diphospho-N-acetyl-alpha-D-muramoyl-L-alanyl-D-glutamyl-meso-2,6-diaminopimeloyl-D-alanyl-D-alanine + UMP</text>
        <dbReference type="Rhea" id="RHEA:28386"/>
        <dbReference type="ChEBI" id="CHEBI:57865"/>
        <dbReference type="ChEBI" id="CHEBI:60392"/>
        <dbReference type="ChEBI" id="CHEBI:61386"/>
        <dbReference type="ChEBI" id="CHEBI:61387"/>
        <dbReference type="EC" id="2.7.8.13"/>
    </reaction>
</comment>
<dbReference type="PANTHER" id="PTHR22926:SF5">
    <property type="entry name" value="PHOSPHO-N-ACETYLMURAMOYL-PENTAPEPTIDE-TRANSFERASE HOMOLOG"/>
    <property type="match status" value="1"/>
</dbReference>
<keyword evidence="3 7" id="KW-0808">Transferase</keyword>
<feature type="transmembrane region" description="Helical" evidence="7">
    <location>
        <begin position="339"/>
        <end position="356"/>
    </location>
</feature>
<dbReference type="GO" id="GO:0009252">
    <property type="term" value="P:peptidoglycan biosynthetic process"/>
    <property type="evidence" value="ECO:0007669"/>
    <property type="project" value="UniProtKB-UniRule"/>
</dbReference>
<feature type="transmembrane region" description="Helical" evidence="7">
    <location>
        <begin position="158"/>
        <end position="178"/>
    </location>
</feature>
<keyword evidence="7" id="KW-1003">Cell membrane</keyword>
<comment type="similarity">
    <text evidence="2 7">Belongs to the glycosyltransferase 4 family. MraY subfamily.</text>
</comment>
<evidence type="ECO:0000313" key="11">
    <source>
        <dbReference type="Proteomes" id="UP000218810"/>
    </source>
</evidence>
<name>A0A2A2WT53_9ACTN</name>
<feature type="transmembrane region" description="Helical" evidence="7">
    <location>
        <begin position="285"/>
        <end position="308"/>
    </location>
</feature>
<dbReference type="EMBL" id="NTGA01000006">
    <property type="protein sequence ID" value="PAY24341.1"/>
    <property type="molecule type" value="Genomic_DNA"/>
</dbReference>
<organism evidence="10 11">
    <name type="scientific">Dietzia natronolimnaea</name>
    <dbReference type="NCBI Taxonomy" id="161920"/>
    <lineage>
        <taxon>Bacteria</taxon>
        <taxon>Bacillati</taxon>
        <taxon>Actinomycetota</taxon>
        <taxon>Actinomycetes</taxon>
        <taxon>Mycobacteriales</taxon>
        <taxon>Dietziaceae</taxon>
        <taxon>Dietzia</taxon>
    </lineage>
</organism>
<evidence type="ECO:0000256" key="9">
    <source>
        <dbReference type="PIRSR" id="PIRSR600715-1"/>
    </source>
</evidence>
<dbReference type="GO" id="GO:0071555">
    <property type="term" value="P:cell wall organization"/>
    <property type="evidence" value="ECO:0007669"/>
    <property type="project" value="UniProtKB-KW"/>
</dbReference>
<dbReference type="Proteomes" id="UP000218810">
    <property type="component" value="Unassembled WGS sequence"/>
</dbReference>
<dbReference type="GO" id="GO:0008360">
    <property type="term" value="P:regulation of cell shape"/>
    <property type="evidence" value="ECO:0007669"/>
    <property type="project" value="UniProtKB-KW"/>
</dbReference>
<dbReference type="HAMAP" id="MF_00038">
    <property type="entry name" value="MraY"/>
    <property type="match status" value="1"/>
</dbReference>
<dbReference type="GO" id="GO:0051301">
    <property type="term" value="P:cell division"/>
    <property type="evidence" value="ECO:0007669"/>
    <property type="project" value="UniProtKB-KW"/>
</dbReference>
<feature type="binding site" evidence="9">
    <location>
        <position position="264"/>
    </location>
    <ligand>
        <name>Mg(2+)</name>
        <dbReference type="ChEBI" id="CHEBI:18420"/>
    </ligand>
</feature>
<dbReference type="OrthoDB" id="9805475at2"/>
<keyword evidence="6 7" id="KW-0472">Membrane</keyword>
<keyword evidence="11" id="KW-1185">Reference proteome</keyword>
<keyword evidence="7" id="KW-0131">Cell cycle</keyword>
<dbReference type="PANTHER" id="PTHR22926">
    <property type="entry name" value="PHOSPHO-N-ACETYLMURAMOYL-PENTAPEPTIDE-TRANSFERASE"/>
    <property type="match status" value="1"/>
</dbReference>
<dbReference type="EC" id="2.7.8.13" evidence="7 8"/>
<feature type="transmembrane region" description="Helical" evidence="7">
    <location>
        <begin position="234"/>
        <end position="253"/>
    </location>
</feature>
<evidence type="ECO:0000256" key="1">
    <source>
        <dbReference type="ARBA" id="ARBA00004141"/>
    </source>
</evidence>
<keyword evidence="7 9" id="KW-0479">Metal-binding</keyword>
<keyword evidence="7 9" id="KW-0460">Magnesium</keyword>
<dbReference type="UniPathway" id="UPA00219"/>
<comment type="cofactor">
    <cofactor evidence="7 9">
        <name>Mg(2+)</name>
        <dbReference type="ChEBI" id="CHEBI:18420"/>
    </cofactor>
</comment>
<feature type="transmembrane region" description="Helical" evidence="7">
    <location>
        <begin position="260"/>
        <end position="279"/>
    </location>
</feature>
<protein>
    <recommendedName>
        <fullName evidence="7 8">Phospho-N-acetylmuramoyl-pentapeptide-transferase</fullName>
        <ecNumber evidence="7 8">2.7.8.13</ecNumber>
    </recommendedName>
    <alternativeName>
        <fullName evidence="7">UDP-MurNAc-pentapeptide phosphotransferase</fullName>
    </alternativeName>
</protein>
<dbReference type="GO" id="GO:0051992">
    <property type="term" value="F:UDP-N-acetylmuramoyl-L-alanyl-D-glutamyl-meso-2,6-diaminopimelyl-D-alanyl-D-alanine:undecaprenyl-phosphate transferase activity"/>
    <property type="evidence" value="ECO:0007669"/>
    <property type="project" value="RHEA"/>
</dbReference>
<comment type="pathway">
    <text evidence="7">Cell wall biogenesis; peptidoglycan biosynthesis.</text>
</comment>
<evidence type="ECO:0000256" key="3">
    <source>
        <dbReference type="ARBA" id="ARBA00022679"/>
    </source>
</evidence>
<comment type="function">
    <text evidence="7">Catalyzes the initial step of the lipid cycle reactions in the biosynthesis of the cell wall peptidoglycan: transfers peptidoglycan precursor phospho-MurNAc-pentapeptide from UDP-MurNAc-pentapeptide onto the lipid carrier undecaprenyl phosphate, yielding undecaprenyl-pyrophosphoryl-MurNAc-pentapeptide, known as lipid I.</text>
</comment>
<dbReference type="InterPro" id="IPR000715">
    <property type="entry name" value="Glycosyl_transferase_4"/>
</dbReference>
<dbReference type="GO" id="GO:0046872">
    <property type="term" value="F:metal ion binding"/>
    <property type="evidence" value="ECO:0007669"/>
    <property type="project" value="UniProtKB-KW"/>
</dbReference>
<feature type="transmembrane region" description="Helical" evidence="7">
    <location>
        <begin position="6"/>
        <end position="26"/>
    </location>
</feature>
<evidence type="ECO:0000313" key="10">
    <source>
        <dbReference type="EMBL" id="PAY24341.1"/>
    </source>
</evidence>
<evidence type="ECO:0000256" key="8">
    <source>
        <dbReference type="NCBIfam" id="TIGR00445"/>
    </source>
</evidence>